<dbReference type="Proteomes" id="UP001316087">
    <property type="component" value="Unassembled WGS sequence"/>
</dbReference>
<dbReference type="Gene3D" id="3.40.1710.10">
    <property type="entry name" value="abc type-2 transporter like domain"/>
    <property type="match status" value="1"/>
</dbReference>
<protein>
    <submittedName>
        <fullName evidence="8">ABC transporter permease</fullName>
    </submittedName>
</protein>
<feature type="domain" description="ABC-2 type transporter transmembrane" evidence="7">
    <location>
        <begin position="21"/>
        <end position="392"/>
    </location>
</feature>
<reference evidence="8 9" key="1">
    <citation type="submission" date="2022-03" db="EMBL/GenBank/DDBJ databases">
        <authorList>
            <person name="Jo J.-H."/>
            <person name="Im W.-T."/>
        </authorList>
    </citation>
    <scope>NUCLEOTIDE SEQUENCE [LARGE SCALE GENOMIC DNA]</scope>
    <source>
        <strain evidence="8 9">MA9</strain>
    </source>
</reference>
<accession>A0ABS9UCF7</accession>
<evidence type="ECO:0000313" key="9">
    <source>
        <dbReference type="Proteomes" id="UP001316087"/>
    </source>
</evidence>
<comment type="subcellular location">
    <subcellularLocation>
        <location evidence="1">Cell membrane</location>
        <topology evidence="1">Multi-pass membrane protein</topology>
    </subcellularLocation>
</comment>
<evidence type="ECO:0000256" key="2">
    <source>
        <dbReference type="ARBA" id="ARBA00022475"/>
    </source>
</evidence>
<name>A0ABS9UCF7_9BACL</name>
<keyword evidence="4 6" id="KW-1133">Transmembrane helix</keyword>
<evidence type="ECO:0000256" key="3">
    <source>
        <dbReference type="ARBA" id="ARBA00022692"/>
    </source>
</evidence>
<evidence type="ECO:0000256" key="1">
    <source>
        <dbReference type="ARBA" id="ARBA00004651"/>
    </source>
</evidence>
<evidence type="ECO:0000259" key="7">
    <source>
        <dbReference type="Pfam" id="PF12698"/>
    </source>
</evidence>
<evidence type="ECO:0000256" key="6">
    <source>
        <dbReference type="SAM" id="Phobius"/>
    </source>
</evidence>
<dbReference type="RefSeq" id="WP_241369072.1">
    <property type="nucleotide sequence ID" value="NZ_JAKZFC010000002.1"/>
</dbReference>
<dbReference type="PANTHER" id="PTHR30294:SF38">
    <property type="entry name" value="TRANSPORT PERMEASE PROTEIN"/>
    <property type="match status" value="1"/>
</dbReference>
<keyword evidence="2" id="KW-1003">Cell membrane</keyword>
<comment type="caution">
    <text evidence="8">The sequence shown here is derived from an EMBL/GenBank/DDBJ whole genome shotgun (WGS) entry which is preliminary data.</text>
</comment>
<organism evidence="8 9">
    <name type="scientific">Solibacillus palustris</name>
    <dbReference type="NCBI Taxonomy" id="2908203"/>
    <lineage>
        <taxon>Bacteria</taxon>
        <taxon>Bacillati</taxon>
        <taxon>Bacillota</taxon>
        <taxon>Bacilli</taxon>
        <taxon>Bacillales</taxon>
        <taxon>Caryophanaceae</taxon>
        <taxon>Solibacillus</taxon>
    </lineage>
</organism>
<dbReference type="PANTHER" id="PTHR30294">
    <property type="entry name" value="MEMBRANE COMPONENT OF ABC TRANSPORTER YHHJ-RELATED"/>
    <property type="match status" value="1"/>
</dbReference>
<evidence type="ECO:0000313" key="8">
    <source>
        <dbReference type="EMBL" id="MCH7322025.1"/>
    </source>
</evidence>
<proteinExistence type="predicted"/>
<dbReference type="InterPro" id="IPR013525">
    <property type="entry name" value="ABC2_TM"/>
</dbReference>
<gene>
    <name evidence="8" type="ORF">LZ480_08975</name>
</gene>
<keyword evidence="9" id="KW-1185">Reference proteome</keyword>
<feature type="transmembrane region" description="Helical" evidence="6">
    <location>
        <begin position="322"/>
        <end position="347"/>
    </location>
</feature>
<keyword evidence="5 6" id="KW-0472">Membrane</keyword>
<dbReference type="InterPro" id="IPR051449">
    <property type="entry name" value="ABC-2_transporter_component"/>
</dbReference>
<sequence length="404" mass="46882">MKNLVFFTHQYLTQMKKKWWKLLLLFLFPMMIIGLSFMALTSIFSQNEQQKMSIAIVNEDFSSESQLLAQLIVTVLKENTYVQAELLSMEEAEARLKQNESTAAIIFPSNFAQDLYEGASVKLHVLGNPQEKTQSMVVNELVETITRYISSAQANILTVYHYAKETSISPEELESLKLELLMDFTFYTMGKSKVLREHEWVLLPFENPLHYYSFAILFCLTIIWSILLFVFLSKQTSKSLQVRLKLAGVAIWQEHVARIITTFMTVLTLSIVLFVIGLSQLEVNYYALDYFRISLFIGLLILHTIVLCAIFDIVLYSDKVKLFISLFLCVLLLAVSGAVFPTIYFPYGMQQLFPYFYTYDNWKWLTELIFEERNYASYTKSGFWLFLALSLYSSLVYVKGRLAR</sequence>
<evidence type="ECO:0000256" key="5">
    <source>
        <dbReference type="ARBA" id="ARBA00023136"/>
    </source>
</evidence>
<feature type="transmembrane region" description="Helical" evidence="6">
    <location>
        <begin position="381"/>
        <end position="398"/>
    </location>
</feature>
<feature type="transmembrane region" description="Helical" evidence="6">
    <location>
        <begin position="211"/>
        <end position="234"/>
    </location>
</feature>
<feature type="transmembrane region" description="Helical" evidence="6">
    <location>
        <begin position="20"/>
        <end position="44"/>
    </location>
</feature>
<evidence type="ECO:0000256" key="4">
    <source>
        <dbReference type="ARBA" id="ARBA00022989"/>
    </source>
</evidence>
<feature type="transmembrane region" description="Helical" evidence="6">
    <location>
        <begin position="290"/>
        <end position="315"/>
    </location>
</feature>
<dbReference type="Pfam" id="PF12698">
    <property type="entry name" value="ABC2_membrane_3"/>
    <property type="match status" value="1"/>
</dbReference>
<dbReference type="EMBL" id="JAKZFC010000002">
    <property type="protein sequence ID" value="MCH7322025.1"/>
    <property type="molecule type" value="Genomic_DNA"/>
</dbReference>
<feature type="transmembrane region" description="Helical" evidence="6">
    <location>
        <begin position="255"/>
        <end position="278"/>
    </location>
</feature>
<keyword evidence="3 6" id="KW-0812">Transmembrane</keyword>